<dbReference type="SUPFAM" id="SSF81345">
    <property type="entry name" value="ABC transporter involved in vitamin B12 uptake, BtuC"/>
    <property type="match status" value="1"/>
</dbReference>
<feature type="transmembrane region" description="Helical" evidence="7">
    <location>
        <begin position="46"/>
        <end position="78"/>
    </location>
</feature>
<evidence type="ECO:0000313" key="8">
    <source>
        <dbReference type="EMBL" id="MBO8435816.1"/>
    </source>
</evidence>
<evidence type="ECO:0000256" key="7">
    <source>
        <dbReference type="SAM" id="Phobius"/>
    </source>
</evidence>
<evidence type="ECO:0000256" key="4">
    <source>
        <dbReference type="ARBA" id="ARBA00022989"/>
    </source>
</evidence>
<keyword evidence="3 6" id="KW-0812">Transmembrane</keyword>
<evidence type="ECO:0000313" key="9">
    <source>
        <dbReference type="Proteomes" id="UP000823615"/>
    </source>
</evidence>
<reference evidence="8" key="1">
    <citation type="submission" date="2020-10" db="EMBL/GenBank/DDBJ databases">
        <authorList>
            <person name="Gilroy R."/>
        </authorList>
    </citation>
    <scope>NUCLEOTIDE SEQUENCE</scope>
    <source>
        <strain evidence="8">7293</strain>
    </source>
</reference>
<organism evidence="8 9">
    <name type="scientific">Candidatus Ornithospirochaeta stercoripullorum</name>
    <dbReference type="NCBI Taxonomy" id="2840899"/>
    <lineage>
        <taxon>Bacteria</taxon>
        <taxon>Pseudomonadati</taxon>
        <taxon>Spirochaetota</taxon>
        <taxon>Spirochaetia</taxon>
        <taxon>Spirochaetales</taxon>
        <taxon>Spirochaetaceae</taxon>
        <taxon>Spirochaetaceae incertae sedis</taxon>
        <taxon>Candidatus Ornithospirochaeta</taxon>
    </lineage>
</organism>
<dbReference type="PANTHER" id="PTHR30477:SF0">
    <property type="entry name" value="METAL TRANSPORT SYSTEM MEMBRANE PROTEIN TM_0125-RELATED"/>
    <property type="match status" value="1"/>
</dbReference>
<comment type="similarity">
    <text evidence="2 6">Belongs to the ABC-3 integral membrane protein family.</text>
</comment>
<comment type="caution">
    <text evidence="8">The sequence shown here is derived from an EMBL/GenBank/DDBJ whole genome shotgun (WGS) entry which is preliminary data.</text>
</comment>
<dbReference type="InterPro" id="IPR001626">
    <property type="entry name" value="ABC_TroCD"/>
</dbReference>
<feature type="transmembrane region" description="Helical" evidence="7">
    <location>
        <begin position="132"/>
        <end position="152"/>
    </location>
</feature>
<feature type="transmembrane region" description="Helical" evidence="7">
    <location>
        <begin position="214"/>
        <end position="239"/>
    </location>
</feature>
<feature type="transmembrane region" description="Helical" evidence="7">
    <location>
        <begin position="6"/>
        <end position="34"/>
    </location>
</feature>
<feature type="transmembrane region" description="Helical" evidence="7">
    <location>
        <begin position="172"/>
        <end position="202"/>
    </location>
</feature>
<evidence type="ECO:0000256" key="6">
    <source>
        <dbReference type="RuleBase" id="RU003943"/>
    </source>
</evidence>
<keyword evidence="4 7" id="KW-1133">Transmembrane helix</keyword>
<dbReference type="AlphaFoldDB" id="A0A9D9H475"/>
<feature type="transmembrane region" description="Helical" evidence="7">
    <location>
        <begin position="245"/>
        <end position="264"/>
    </location>
</feature>
<evidence type="ECO:0000256" key="3">
    <source>
        <dbReference type="ARBA" id="ARBA00022692"/>
    </source>
</evidence>
<name>A0A9D9H475_9SPIO</name>
<dbReference type="GO" id="GO:0043190">
    <property type="term" value="C:ATP-binding cassette (ABC) transporter complex"/>
    <property type="evidence" value="ECO:0007669"/>
    <property type="project" value="InterPro"/>
</dbReference>
<dbReference type="PANTHER" id="PTHR30477">
    <property type="entry name" value="ABC-TRANSPORTER METAL-BINDING PROTEIN"/>
    <property type="match status" value="1"/>
</dbReference>
<dbReference type="GO" id="GO:0055085">
    <property type="term" value="P:transmembrane transport"/>
    <property type="evidence" value="ECO:0007669"/>
    <property type="project" value="InterPro"/>
</dbReference>
<keyword evidence="5 7" id="KW-0472">Membrane</keyword>
<evidence type="ECO:0000256" key="1">
    <source>
        <dbReference type="ARBA" id="ARBA00004141"/>
    </source>
</evidence>
<gene>
    <name evidence="8" type="ORF">IAA97_02400</name>
</gene>
<comment type="subcellular location">
    <subcellularLocation>
        <location evidence="6">Cell membrane</location>
        <topology evidence="6">Multi-pass membrane protein</topology>
    </subcellularLocation>
    <subcellularLocation>
        <location evidence="1">Membrane</location>
        <topology evidence="1">Multi-pass membrane protein</topology>
    </subcellularLocation>
</comment>
<evidence type="ECO:0000256" key="5">
    <source>
        <dbReference type="ARBA" id="ARBA00023136"/>
    </source>
</evidence>
<proteinExistence type="inferred from homology"/>
<dbReference type="InterPro" id="IPR037294">
    <property type="entry name" value="ABC_BtuC-like"/>
</dbReference>
<dbReference type="Proteomes" id="UP000823615">
    <property type="component" value="Unassembled WGS sequence"/>
</dbReference>
<dbReference type="GO" id="GO:0010043">
    <property type="term" value="P:response to zinc ion"/>
    <property type="evidence" value="ECO:0007669"/>
    <property type="project" value="TreeGrafter"/>
</dbReference>
<reference evidence="8" key="2">
    <citation type="journal article" date="2021" name="PeerJ">
        <title>Extensive microbial diversity within the chicken gut microbiome revealed by metagenomics and culture.</title>
        <authorList>
            <person name="Gilroy R."/>
            <person name="Ravi A."/>
            <person name="Getino M."/>
            <person name="Pursley I."/>
            <person name="Horton D.L."/>
            <person name="Alikhan N.F."/>
            <person name="Baker D."/>
            <person name="Gharbi K."/>
            <person name="Hall N."/>
            <person name="Watson M."/>
            <person name="Adriaenssens E.M."/>
            <person name="Foster-Nyarko E."/>
            <person name="Jarju S."/>
            <person name="Secka A."/>
            <person name="Antonio M."/>
            <person name="Oren A."/>
            <person name="Chaudhuri R.R."/>
            <person name="La Ragione R."/>
            <person name="Hildebrand F."/>
            <person name="Pallen M.J."/>
        </authorList>
    </citation>
    <scope>NUCLEOTIDE SEQUENCE</scope>
    <source>
        <strain evidence="8">7293</strain>
    </source>
</reference>
<dbReference type="Pfam" id="PF00950">
    <property type="entry name" value="ABC-3"/>
    <property type="match status" value="1"/>
</dbReference>
<sequence length="272" mass="28582">MITEIFAYSFLVRAFCVGLFVSVSASLLGVSLVLRRFSMIGDGLSHVGFGALGISALLALQPMIVTIPVVILSAFILLRVSGRNHNGDSAIALISSSALAVGVIAVSTAGVNTDLNSFLFGSILSVSRSDGIVAAVLSLVTILSYLMFYHQIYTTTFDPVFAKATGINTGRYTALLALLTALVIVVGMRILGSLLISSLIIFPAAVAMKLGKTYLSVSVISACEAVVAFVIGFFLSYAFSLPTGASIVVIHMFIFIAASIVKYCRINFATGK</sequence>
<dbReference type="Gene3D" id="1.10.3470.10">
    <property type="entry name" value="ABC transporter involved in vitamin B12 uptake, BtuC"/>
    <property type="match status" value="1"/>
</dbReference>
<dbReference type="EMBL" id="JADIMT010000033">
    <property type="protein sequence ID" value="MBO8435816.1"/>
    <property type="molecule type" value="Genomic_DNA"/>
</dbReference>
<accession>A0A9D9H475</accession>
<evidence type="ECO:0000256" key="2">
    <source>
        <dbReference type="ARBA" id="ARBA00008034"/>
    </source>
</evidence>
<protein>
    <submittedName>
        <fullName evidence="8">Metal ABC transporter permease</fullName>
    </submittedName>
</protein>
<feature type="transmembrane region" description="Helical" evidence="7">
    <location>
        <begin position="90"/>
        <end position="111"/>
    </location>
</feature>
<keyword evidence="6" id="KW-0813">Transport</keyword>